<reference evidence="2 3" key="1">
    <citation type="journal article" date="2019" name="Nat. Microbiol.">
        <title>Mediterranean grassland soil C-N compound turnover is dependent on rainfall and depth, and is mediated by genomically divergent microorganisms.</title>
        <authorList>
            <person name="Diamond S."/>
            <person name="Andeer P.F."/>
            <person name="Li Z."/>
            <person name="Crits-Christoph A."/>
            <person name="Burstein D."/>
            <person name="Anantharaman K."/>
            <person name="Lane K.R."/>
            <person name="Thomas B.C."/>
            <person name="Pan C."/>
            <person name="Northen T.R."/>
            <person name="Banfield J.F."/>
        </authorList>
    </citation>
    <scope>NUCLEOTIDE SEQUENCE [LARGE SCALE GENOMIC DNA]</scope>
    <source>
        <strain evidence="2">WS_1</strain>
    </source>
</reference>
<comment type="caution">
    <text evidence="2">The sequence shown here is derived from an EMBL/GenBank/DDBJ whole genome shotgun (WGS) entry which is preliminary data.</text>
</comment>
<dbReference type="Proteomes" id="UP000316292">
    <property type="component" value="Unassembled WGS sequence"/>
</dbReference>
<protein>
    <recommendedName>
        <fullName evidence="1">Lon N-terminal domain-containing protein</fullName>
    </recommendedName>
</protein>
<dbReference type="SUPFAM" id="SSF88697">
    <property type="entry name" value="PUA domain-like"/>
    <property type="match status" value="1"/>
</dbReference>
<dbReference type="InterPro" id="IPR003111">
    <property type="entry name" value="Lon_prtase_N"/>
</dbReference>
<dbReference type="SMART" id="SM00464">
    <property type="entry name" value="LON"/>
    <property type="match status" value="1"/>
</dbReference>
<dbReference type="EMBL" id="VBOR01000002">
    <property type="protein sequence ID" value="TMQ51622.1"/>
    <property type="molecule type" value="Genomic_DNA"/>
</dbReference>
<evidence type="ECO:0000313" key="2">
    <source>
        <dbReference type="EMBL" id="TMQ51622.1"/>
    </source>
</evidence>
<evidence type="ECO:0000259" key="1">
    <source>
        <dbReference type="PROSITE" id="PS51787"/>
    </source>
</evidence>
<name>A0A538SJU2_UNCEI</name>
<proteinExistence type="predicted"/>
<dbReference type="Gene3D" id="2.30.130.40">
    <property type="entry name" value="LON domain-like"/>
    <property type="match status" value="1"/>
</dbReference>
<dbReference type="PANTHER" id="PTHR46732">
    <property type="entry name" value="ATP-DEPENDENT PROTEASE LA (LON) DOMAIN PROTEIN"/>
    <property type="match status" value="1"/>
</dbReference>
<dbReference type="Pfam" id="PF02190">
    <property type="entry name" value="LON_substr_bdg"/>
    <property type="match status" value="1"/>
</dbReference>
<dbReference type="InterPro" id="IPR046336">
    <property type="entry name" value="Lon_prtase_N_sf"/>
</dbReference>
<accession>A0A538SJU2</accession>
<sequence length="223" mass="25374">MTVAPDVTPLFPLPDVVFFPKTLLPLHVYEPRYRALAAEALEQGRAICTALLKPGWETDYYGSPEVYPVGCVGRIVHHQKLPDGRYNITLDGVTKVRIESQVRDTPYRLVRVTPVQDDPAWAQGDRAVEEAAELLRLFREVHEGQAPAILLSSAFGQNMTPESVLNTVALHLNAEPELKEQLLEMDSLDQRYQSVLQILRNATKTQERIERVRHLYPRDKRIN</sequence>
<gene>
    <name evidence="2" type="ORF">E6K71_00075</name>
</gene>
<evidence type="ECO:0000313" key="3">
    <source>
        <dbReference type="Proteomes" id="UP000316292"/>
    </source>
</evidence>
<dbReference type="Gene3D" id="1.20.58.1480">
    <property type="match status" value="1"/>
</dbReference>
<dbReference type="AlphaFoldDB" id="A0A538SJU2"/>
<dbReference type="PROSITE" id="PS51787">
    <property type="entry name" value="LON_N"/>
    <property type="match status" value="1"/>
</dbReference>
<organism evidence="2 3">
    <name type="scientific">Eiseniibacteriota bacterium</name>
    <dbReference type="NCBI Taxonomy" id="2212470"/>
    <lineage>
        <taxon>Bacteria</taxon>
        <taxon>Candidatus Eiseniibacteriota</taxon>
    </lineage>
</organism>
<dbReference type="InterPro" id="IPR015947">
    <property type="entry name" value="PUA-like_sf"/>
</dbReference>
<feature type="domain" description="Lon N-terminal" evidence="1">
    <location>
        <begin position="8"/>
        <end position="203"/>
    </location>
</feature>
<dbReference type="PANTHER" id="PTHR46732:SF8">
    <property type="entry name" value="ATP-DEPENDENT PROTEASE LA (LON) DOMAIN PROTEIN"/>
    <property type="match status" value="1"/>
</dbReference>